<keyword evidence="4" id="KW-1185">Reference proteome</keyword>
<protein>
    <submittedName>
        <fullName evidence="3">SAVED domain-containing protein</fullName>
    </submittedName>
</protein>
<evidence type="ECO:0000256" key="1">
    <source>
        <dbReference type="SAM" id="MobiDB-lite"/>
    </source>
</evidence>
<dbReference type="NCBIfam" id="NF033611">
    <property type="entry name" value="SAVED"/>
    <property type="match status" value="1"/>
</dbReference>
<feature type="domain" description="SMODS-associated and fused to various effectors" evidence="2">
    <location>
        <begin position="222"/>
        <end position="399"/>
    </location>
</feature>
<reference evidence="4" key="1">
    <citation type="journal article" date="2019" name="Int. J. Syst. Evol. Microbiol.">
        <title>The Global Catalogue of Microorganisms (GCM) 10K type strain sequencing project: providing services to taxonomists for standard genome sequencing and annotation.</title>
        <authorList>
            <consortium name="The Broad Institute Genomics Platform"/>
            <consortium name="The Broad Institute Genome Sequencing Center for Infectious Disease"/>
            <person name="Wu L."/>
            <person name="Ma J."/>
        </authorList>
    </citation>
    <scope>NUCLEOTIDE SEQUENCE [LARGE SCALE GENOMIC DNA]</scope>
    <source>
        <strain evidence="4">JCM 16924</strain>
    </source>
</reference>
<evidence type="ECO:0000313" key="4">
    <source>
        <dbReference type="Proteomes" id="UP001500456"/>
    </source>
</evidence>
<dbReference type="EMBL" id="BAAAZX010000018">
    <property type="protein sequence ID" value="GAA4009585.1"/>
    <property type="molecule type" value="Genomic_DNA"/>
</dbReference>
<name>A0ABP7SBZ5_9ACTN</name>
<comment type="caution">
    <text evidence="3">The sequence shown here is derived from an EMBL/GenBank/DDBJ whole genome shotgun (WGS) entry which is preliminary data.</text>
</comment>
<accession>A0ABP7SBZ5</accession>
<proteinExistence type="predicted"/>
<gene>
    <name evidence="3" type="ORF">GCM10022232_57970</name>
</gene>
<evidence type="ECO:0000313" key="3">
    <source>
        <dbReference type="EMBL" id="GAA4009585.1"/>
    </source>
</evidence>
<dbReference type="InterPro" id="IPR040836">
    <property type="entry name" value="SAVED"/>
</dbReference>
<dbReference type="Pfam" id="PF18145">
    <property type="entry name" value="SAVED"/>
    <property type="match status" value="1"/>
</dbReference>
<evidence type="ECO:0000259" key="2">
    <source>
        <dbReference type="Pfam" id="PF18145"/>
    </source>
</evidence>
<organism evidence="3 4">
    <name type="scientific">Streptomyces plumbiresistens</name>
    <dbReference type="NCBI Taxonomy" id="511811"/>
    <lineage>
        <taxon>Bacteria</taxon>
        <taxon>Bacillati</taxon>
        <taxon>Actinomycetota</taxon>
        <taxon>Actinomycetes</taxon>
        <taxon>Kitasatosporales</taxon>
        <taxon>Streptomycetaceae</taxon>
        <taxon>Streptomyces</taxon>
    </lineage>
</organism>
<feature type="region of interest" description="Disordered" evidence="1">
    <location>
        <begin position="1"/>
        <end position="20"/>
    </location>
</feature>
<sequence length="401" mass="44193">MGRQDTSHHTSGRPSEQVRREVWVRSGGRCALCNEYLLEGPMSGRTVNLGELAHIVGRNTGAQSPRGQHPLDPARRDDADNLMLLCASQHGEIDAPGGLDVFTVDKLRRLKREHEDRIRHLTSLGPDRATTVVRMVGRVHGKEVELSRQTAAAAVLAGDRFPLFLESYTRHGLEIDLRGVPGESSAARVAPRAAAASRAYYRLAAGLVDDVIEGQLRPGIMRDAVRHVSVFGFARLPLLVYLGSRLDDSVPTDVYQRHRADESWVWRNDDDPPVEFTTRVDHDVPAGSEAVVVMNVSGAIGPQEVPAALAALRRYEMRPTAPTCPDIMRDRGCLQRFAAALRNFFARLEDEAKGLRRLHVMPAVPMSAAVALGRAHHPQVHPRLVVYERLAGAYVPTLEVS</sequence>
<dbReference type="Proteomes" id="UP001500456">
    <property type="component" value="Unassembled WGS sequence"/>
</dbReference>